<dbReference type="EMBL" id="MTPW01000001">
    <property type="protein sequence ID" value="PQJ30962.1"/>
    <property type="molecule type" value="Genomic_DNA"/>
</dbReference>
<evidence type="ECO:0000256" key="1">
    <source>
        <dbReference type="SAM" id="Phobius"/>
    </source>
</evidence>
<organism evidence="2 3">
    <name type="scientific">Nonlabens arenilitoris</name>
    <dbReference type="NCBI Taxonomy" id="1217969"/>
    <lineage>
        <taxon>Bacteria</taxon>
        <taxon>Pseudomonadati</taxon>
        <taxon>Bacteroidota</taxon>
        <taxon>Flavobacteriia</taxon>
        <taxon>Flavobacteriales</taxon>
        <taxon>Flavobacteriaceae</taxon>
        <taxon>Nonlabens</taxon>
    </lineage>
</organism>
<feature type="transmembrane region" description="Helical" evidence="1">
    <location>
        <begin position="27"/>
        <end position="60"/>
    </location>
</feature>
<dbReference type="Proteomes" id="UP000239747">
    <property type="component" value="Unassembled WGS sequence"/>
</dbReference>
<sequence>MIYLFLALGFFTHRDQLGELAKWTGIVGIIGGVSFCMIIFFPLGILATLAFEIMLIILLYKAWDNTNKKSLNH</sequence>
<comment type="caution">
    <text evidence="2">The sequence shown here is derived from an EMBL/GenBank/DDBJ whole genome shotgun (WGS) entry which is preliminary data.</text>
</comment>
<protein>
    <submittedName>
        <fullName evidence="2">Uncharacterized protein</fullName>
    </submittedName>
</protein>
<keyword evidence="1" id="KW-0472">Membrane</keyword>
<evidence type="ECO:0000313" key="3">
    <source>
        <dbReference type="Proteomes" id="UP000239747"/>
    </source>
</evidence>
<keyword evidence="1" id="KW-1133">Transmembrane helix</keyword>
<dbReference type="RefSeq" id="WP_105070121.1">
    <property type="nucleotide sequence ID" value="NZ_MTPW01000001.1"/>
</dbReference>
<name>A0A2S7U9L6_9FLAO</name>
<keyword evidence="1" id="KW-0812">Transmembrane</keyword>
<dbReference type="AlphaFoldDB" id="A0A2S7U9L6"/>
<accession>A0A2S7U9L6</accession>
<keyword evidence="3" id="KW-1185">Reference proteome</keyword>
<reference evidence="2 3" key="1">
    <citation type="submission" date="2017-01" db="EMBL/GenBank/DDBJ databases">
        <title>Trade-off between light-utilization and light-protection in marine flavobacteria.</title>
        <authorList>
            <person name="Kumagai Y."/>
            <person name="Yoshizawa S."/>
            <person name="Kogure K."/>
            <person name="Iwasaki W."/>
        </authorList>
    </citation>
    <scope>NUCLEOTIDE SEQUENCE [LARGE SCALE GENOMIC DNA]</scope>
    <source>
        <strain evidence="2 3">KCTC 32109</strain>
    </source>
</reference>
<evidence type="ECO:0000313" key="2">
    <source>
        <dbReference type="EMBL" id="PQJ30962.1"/>
    </source>
</evidence>
<proteinExistence type="predicted"/>
<gene>
    <name evidence="2" type="ORF">BST92_03005</name>
</gene>